<dbReference type="GeneID" id="87478883"/>
<gene>
    <name evidence="1" type="ORF">KH389_01465</name>
</gene>
<protein>
    <recommendedName>
        <fullName evidence="3">Filamentous hemagglutinin</fullName>
    </recommendedName>
</protein>
<organism evidence="1 2">
    <name type="scientific">Pseudomonas qingdaonensis</name>
    <dbReference type="NCBI Taxonomy" id="2056231"/>
    <lineage>
        <taxon>Bacteria</taxon>
        <taxon>Pseudomonadati</taxon>
        <taxon>Pseudomonadota</taxon>
        <taxon>Gammaproteobacteria</taxon>
        <taxon>Pseudomonadales</taxon>
        <taxon>Pseudomonadaceae</taxon>
        <taxon>Pseudomonas</taxon>
    </lineage>
</organism>
<evidence type="ECO:0000313" key="1">
    <source>
        <dbReference type="EMBL" id="QVL19279.1"/>
    </source>
</evidence>
<proteinExistence type="predicted"/>
<name>A0ABX8DSS9_9PSED</name>
<sequence length="159" mass="16988">MKIESGANYLSAAQRAQATATKSDTSFQDLLAQETKKLSSPAANIKSKETDTYDFTHMSPSQLYDTVGGLIRSGKLNVDETSSLVGIMGASSPLSKVNYDGTANYTDAPVNVLAYLRAGVETAISRNEKSTAEGMQKAFDALSRLQGQTVDPKIQEISV</sequence>
<evidence type="ECO:0000313" key="2">
    <source>
        <dbReference type="Proteomes" id="UP000678154"/>
    </source>
</evidence>
<evidence type="ECO:0008006" key="3">
    <source>
        <dbReference type="Google" id="ProtNLM"/>
    </source>
</evidence>
<dbReference type="RefSeq" id="WP_213606757.1">
    <property type="nucleotide sequence ID" value="NZ_CP074676.1"/>
</dbReference>
<accession>A0ABX8DSS9</accession>
<dbReference type="Proteomes" id="UP000678154">
    <property type="component" value="Chromosome"/>
</dbReference>
<reference evidence="1 2" key="1">
    <citation type="journal article" date="2016" name="J. Hazard. Mater.">
        <title>A newly isolated Pseudomonas putida S-1 strain for batch-mode-propanethiol degradation and continuous treatment of propanethiol-containing waste gas.</title>
        <authorList>
            <person name="Chen D.Z."/>
            <person name="Sun Y.M."/>
            <person name="Han L.M."/>
            <person name="Chen J."/>
            <person name="Ye J.X."/>
            <person name="Chen J.M."/>
        </authorList>
    </citation>
    <scope>NUCLEOTIDE SEQUENCE [LARGE SCALE GENOMIC DNA]</scope>
    <source>
        <strain evidence="1 2">S-1</strain>
    </source>
</reference>
<keyword evidence="2" id="KW-1185">Reference proteome</keyword>
<dbReference type="EMBL" id="CP074676">
    <property type="protein sequence ID" value="QVL19279.1"/>
    <property type="molecule type" value="Genomic_DNA"/>
</dbReference>